<sequence>MAMVVPVIATSASADARGGHRGTQAAMDAAVRDGVPGVVAVAEQGRRVWGGRSGVADLVSGRKRGVHDRFRVGSITKTFVAAVVLQMAAEGKLSLDDTVDHWLPGVVKGNGHDGKRIRLRQVLNHTGGIYSYTEDEGFQRQEFGTDFLRHRYDTWTPERIVRLAMTHKPDFAPGDGWHYSDTDYVLVGMVIKKAGGRSYADEIERRILRPLRLSATTLPGTSARMPKPSGRAYSKLTGSLSGPGEAGRPTYDVTEFNPSLAGAAGEIVSSASDLNRFYRALLSGRLLKPRQFKEMTTGVPVVPGFSYGLGLMKLKLSCGTEVWGHSGGIQGSVSESLVAADGGRAVTSNFNGDWGGRIRPVAEAEFCRD</sequence>
<feature type="region of interest" description="Disordered" evidence="1">
    <location>
        <begin position="218"/>
        <end position="248"/>
    </location>
</feature>
<dbReference type="SUPFAM" id="SSF56601">
    <property type="entry name" value="beta-lactamase/transpeptidase-like"/>
    <property type="match status" value="1"/>
</dbReference>
<dbReference type="EMBL" id="SMKU01000040">
    <property type="protein sequence ID" value="TDD92256.1"/>
    <property type="molecule type" value="Genomic_DNA"/>
</dbReference>
<dbReference type="AlphaFoldDB" id="A0A4R5C1U0"/>
<dbReference type="InterPro" id="IPR050491">
    <property type="entry name" value="AmpC-like"/>
</dbReference>
<dbReference type="Proteomes" id="UP000294513">
    <property type="component" value="Unassembled WGS sequence"/>
</dbReference>
<dbReference type="PANTHER" id="PTHR46825">
    <property type="entry name" value="D-ALANYL-D-ALANINE-CARBOXYPEPTIDASE/ENDOPEPTIDASE AMPH"/>
    <property type="match status" value="1"/>
</dbReference>
<dbReference type="InterPro" id="IPR012338">
    <property type="entry name" value="Beta-lactam/transpept-like"/>
</dbReference>
<evidence type="ECO:0000313" key="4">
    <source>
        <dbReference type="Proteomes" id="UP000294513"/>
    </source>
</evidence>
<dbReference type="GO" id="GO:0016787">
    <property type="term" value="F:hydrolase activity"/>
    <property type="evidence" value="ECO:0007669"/>
    <property type="project" value="UniProtKB-KW"/>
</dbReference>
<evidence type="ECO:0000256" key="1">
    <source>
        <dbReference type="SAM" id="MobiDB-lite"/>
    </source>
</evidence>
<evidence type="ECO:0000313" key="3">
    <source>
        <dbReference type="EMBL" id="TDD92256.1"/>
    </source>
</evidence>
<dbReference type="Pfam" id="PF00144">
    <property type="entry name" value="Beta-lactamase"/>
    <property type="match status" value="1"/>
</dbReference>
<dbReference type="OrthoDB" id="3499702at2"/>
<evidence type="ECO:0000259" key="2">
    <source>
        <dbReference type="Pfam" id="PF00144"/>
    </source>
</evidence>
<comment type="caution">
    <text evidence="3">The sequence shown here is derived from an EMBL/GenBank/DDBJ whole genome shotgun (WGS) entry which is preliminary data.</text>
</comment>
<accession>A0A4R5C1U0</accession>
<protein>
    <submittedName>
        <fullName evidence="3">Class A beta-lactamase-related serine hydrolase</fullName>
    </submittedName>
</protein>
<name>A0A4R5C1U0_9ACTN</name>
<dbReference type="InterPro" id="IPR001466">
    <property type="entry name" value="Beta-lactam-related"/>
</dbReference>
<dbReference type="Gene3D" id="3.40.710.10">
    <property type="entry name" value="DD-peptidase/beta-lactamase superfamily"/>
    <property type="match status" value="1"/>
</dbReference>
<gene>
    <name evidence="3" type="ORF">E1298_11065</name>
</gene>
<keyword evidence="3" id="KW-0378">Hydrolase</keyword>
<organism evidence="3 4">
    <name type="scientific">Actinomadura rubrisoli</name>
    <dbReference type="NCBI Taxonomy" id="2530368"/>
    <lineage>
        <taxon>Bacteria</taxon>
        <taxon>Bacillati</taxon>
        <taxon>Actinomycetota</taxon>
        <taxon>Actinomycetes</taxon>
        <taxon>Streptosporangiales</taxon>
        <taxon>Thermomonosporaceae</taxon>
        <taxon>Actinomadura</taxon>
    </lineage>
</organism>
<reference evidence="3 4" key="1">
    <citation type="submission" date="2019-03" db="EMBL/GenBank/DDBJ databases">
        <title>Draft genome sequences of novel Actinobacteria.</title>
        <authorList>
            <person name="Sahin N."/>
            <person name="Ay H."/>
            <person name="Saygin H."/>
        </authorList>
    </citation>
    <scope>NUCLEOTIDE SEQUENCE [LARGE SCALE GENOMIC DNA]</scope>
    <source>
        <strain evidence="3 4">H3C3</strain>
    </source>
</reference>
<proteinExistence type="predicted"/>
<keyword evidence="4" id="KW-1185">Reference proteome</keyword>
<feature type="domain" description="Beta-lactamase-related" evidence="2">
    <location>
        <begin position="32"/>
        <end position="333"/>
    </location>
</feature>
<dbReference type="PANTHER" id="PTHR46825:SF7">
    <property type="entry name" value="D-ALANYL-D-ALANINE CARBOXYPEPTIDASE"/>
    <property type="match status" value="1"/>
</dbReference>